<feature type="coiled-coil region" evidence="4">
    <location>
        <begin position="482"/>
        <end position="516"/>
    </location>
</feature>
<keyword evidence="6" id="KW-1185">Reference proteome</keyword>
<reference evidence="5 6" key="1">
    <citation type="submission" date="2017-01" db="EMBL/GenBank/DDBJ databases">
        <title>Genome analysis of Paenibacillus selenitrireducens ES3-24.</title>
        <authorList>
            <person name="Xu D."/>
            <person name="Yao R."/>
            <person name="Zheng S."/>
        </authorList>
    </citation>
    <scope>NUCLEOTIDE SEQUENCE [LARGE SCALE GENOMIC DNA]</scope>
    <source>
        <strain evidence="5 6">ES3-24</strain>
    </source>
</reference>
<accession>A0A1T2XFJ2</accession>
<comment type="subunit">
    <text evidence="2">Heterodimer of SbcC and SbcD.</text>
</comment>
<feature type="coiled-coil region" evidence="4">
    <location>
        <begin position="379"/>
        <end position="420"/>
    </location>
</feature>
<comment type="similarity">
    <text evidence="1">Belongs to the SMC family. SbcC subfamily.</text>
</comment>
<dbReference type="PANTHER" id="PTHR32114:SF2">
    <property type="entry name" value="ABC TRANSPORTER ABCH.3"/>
    <property type="match status" value="1"/>
</dbReference>
<comment type="caution">
    <text evidence="5">The sequence shown here is derived from an EMBL/GenBank/DDBJ whole genome shotgun (WGS) entry which is preliminary data.</text>
</comment>
<evidence type="ECO:0000256" key="2">
    <source>
        <dbReference type="ARBA" id="ARBA00011322"/>
    </source>
</evidence>
<dbReference type="Proteomes" id="UP000190188">
    <property type="component" value="Unassembled WGS sequence"/>
</dbReference>
<dbReference type="CDD" id="cd00267">
    <property type="entry name" value="ABC_ATPase"/>
    <property type="match status" value="1"/>
</dbReference>
<protein>
    <recommendedName>
        <fullName evidence="3">Nuclease SbcCD subunit C</fullName>
    </recommendedName>
</protein>
<evidence type="ECO:0000256" key="3">
    <source>
        <dbReference type="ARBA" id="ARBA00013368"/>
    </source>
</evidence>
<evidence type="ECO:0000313" key="6">
    <source>
        <dbReference type="Proteomes" id="UP000190188"/>
    </source>
</evidence>
<dbReference type="GO" id="GO:0016887">
    <property type="term" value="F:ATP hydrolysis activity"/>
    <property type="evidence" value="ECO:0007669"/>
    <property type="project" value="InterPro"/>
</dbReference>
<dbReference type="EMBL" id="MSZX01000004">
    <property type="protein sequence ID" value="OPA78620.1"/>
    <property type="molecule type" value="Genomic_DNA"/>
</dbReference>
<dbReference type="RefSeq" id="WP_078498950.1">
    <property type="nucleotide sequence ID" value="NZ_MSZX01000004.1"/>
</dbReference>
<gene>
    <name evidence="5" type="ORF">BVG16_12200</name>
</gene>
<dbReference type="GO" id="GO:0005524">
    <property type="term" value="F:ATP binding"/>
    <property type="evidence" value="ECO:0007669"/>
    <property type="project" value="InterPro"/>
</dbReference>
<dbReference type="AlphaFoldDB" id="A0A1T2XFJ2"/>
<keyword evidence="4" id="KW-0175">Coiled coil</keyword>
<sequence>MRLGDLVKQLGFGNDIEGELFTFQMDLFKVYKGMRKEEIPNGDVISEYIFVEVSDPILGKMVADTDTTYFRDFQTKLLSETFFSHKSDLRWNLYLILIVESYDQLTDTGVLQFIENDADYARKFVMTAKDALQWLDKEWLKQVSHEDKVYIDPMQEWHTGLVDAGLTGCLTEPFAQGHVESFLEGQAFLTSESTASQRRTIQDDKLTEVIENITSVELNGFRTHCFDDAEHLNLTRVNLLHGSNGAGKTSVMEAIELAFTNEINRCSEFGDNLVDSMESLKVSCTTASRKTIHFQPGESSSFYKKLAQNWYGVPAGRQSSELNSFYHRYNFFDSEAAYRFALNESGQGEKNKFDYSDNLSRLVFGDEVIEAQKNWTRYLQEFEARSENLTKQHQKVIHELNALEQKLSEIKDDNIQSNELDRHLKASQLKLSRSQRASNESMSDYLDRLSLIFQAVEAERKGIVESGLNADMLSLSDLDTYHKQLQNSVNEFINKKQDIETALSNLNAEKTALDEQIYQNEAILITSNQEYNHIVGTLEQWKKIKKTIEQPDQMTIRKGLDIREEEIIKRVEWINQLHAKHHLLDQITDDDLWILSTENHHALFVKHKEKDAAFSILKQQLATTEQFTGVIEVALSRIHAAGEEYLTNHLNSTLCPLCTQDYGSHQALVEAFEQAKTITYNNSEQLAELHEQIRRLENEIREVSEELSLHDKNARHIELVERAYAELSASPFYTRSNFDIPLSEKWNEFRKIIASRSELMRELSQVQAQIRLFDETGMSRQSILQAEYFHRENVLYKDFEANGHRTSFEEFLMEKEVSLLTKLSEIKEAIEALGEQRTSLTERMKQQSPNSVDATILDFEQKLKPISKILESVKLLLDDFDIGSEDNLFVWSSQVQKMQIYLGLFVKSQERLKEQARLKMEVEDRRNTSMGIENDIQRCSKAASALGKLKFLREYTKGFIESNISQIERFFNLLHTPREFDQLELGQDGLWLRRKWDEKPVKAYQMSSGQRASLALSVMFAIHLAAPKAPRVLMMDEPVANMDDLHLMNLLDLLRDLSLSGRQIFFTTANPDVANLFRRKFSFYHERFTHFEFMRSSGDPVRIKPIHYSPNMDTPAAKQVKKS</sequence>
<organism evidence="5 6">
    <name type="scientific">Paenibacillus selenitireducens</name>
    <dbReference type="NCBI Taxonomy" id="1324314"/>
    <lineage>
        <taxon>Bacteria</taxon>
        <taxon>Bacillati</taxon>
        <taxon>Bacillota</taxon>
        <taxon>Bacilli</taxon>
        <taxon>Bacillales</taxon>
        <taxon>Paenibacillaceae</taxon>
        <taxon>Paenibacillus</taxon>
    </lineage>
</organism>
<dbReference type="InterPro" id="IPR027417">
    <property type="entry name" value="P-loop_NTPase"/>
</dbReference>
<name>A0A1T2XFJ2_9BACL</name>
<dbReference type="STRING" id="1324314.BVG16_12200"/>
<evidence type="ECO:0000256" key="1">
    <source>
        <dbReference type="ARBA" id="ARBA00006930"/>
    </source>
</evidence>
<dbReference type="Gene3D" id="3.40.50.300">
    <property type="entry name" value="P-loop containing nucleotide triphosphate hydrolases"/>
    <property type="match status" value="2"/>
</dbReference>
<evidence type="ECO:0000256" key="4">
    <source>
        <dbReference type="SAM" id="Coils"/>
    </source>
</evidence>
<feature type="coiled-coil region" evidence="4">
    <location>
        <begin position="679"/>
        <end position="713"/>
    </location>
</feature>
<dbReference type="PANTHER" id="PTHR32114">
    <property type="entry name" value="ABC TRANSPORTER ABCH.3"/>
    <property type="match status" value="1"/>
</dbReference>
<dbReference type="SUPFAM" id="SSF52540">
    <property type="entry name" value="P-loop containing nucleoside triphosphate hydrolases"/>
    <property type="match status" value="1"/>
</dbReference>
<proteinExistence type="inferred from homology"/>
<dbReference type="OrthoDB" id="7029750at2"/>
<evidence type="ECO:0000313" key="5">
    <source>
        <dbReference type="EMBL" id="OPA78620.1"/>
    </source>
</evidence>